<dbReference type="EMBL" id="OX596101">
    <property type="protein sequence ID" value="CAM9766818.1"/>
    <property type="molecule type" value="Genomic_DNA"/>
</dbReference>
<gene>
    <name evidence="1" type="ORF">MRATA1EN22A_LOCUS7157</name>
</gene>
<accession>A0AC59YK30</accession>
<dbReference type="Proteomes" id="UP001162501">
    <property type="component" value="Chromosome 17"/>
</dbReference>
<reference evidence="1" key="2">
    <citation type="submission" date="2025-03" db="EMBL/GenBank/DDBJ databases">
        <authorList>
            <consortium name="ELIXIR-Norway"/>
            <consortium name="Elixir Norway"/>
        </authorList>
    </citation>
    <scope>NUCLEOTIDE SEQUENCE</scope>
</reference>
<protein>
    <submittedName>
        <fullName evidence="1">Uncharacterized protein</fullName>
    </submittedName>
</protein>
<proteinExistence type="predicted"/>
<evidence type="ECO:0000313" key="1">
    <source>
        <dbReference type="EMBL" id="CAM9766818.1"/>
    </source>
</evidence>
<name>A0AC59YK30_RANTA</name>
<organism evidence="1 2">
    <name type="scientific">Rangifer tarandus platyrhynchus</name>
    <name type="common">Svalbard reindeer</name>
    <dbReference type="NCBI Taxonomy" id="3082113"/>
    <lineage>
        <taxon>Eukaryota</taxon>
        <taxon>Metazoa</taxon>
        <taxon>Chordata</taxon>
        <taxon>Craniata</taxon>
        <taxon>Vertebrata</taxon>
        <taxon>Euteleostomi</taxon>
        <taxon>Mammalia</taxon>
        <taxon>Eutheria</taxon>
        <taxon>Laurasiatheria</taxon>
        <taxon>Artiodactyla</taxon>
        <taxon>Ruminantia</taxon>
        <taxon>Pecora</taxon>
        <taxon>Cervidae</taxon>
        <taxon>Odocoileinae</taxon>
        <taxon>Rangifer</taxon>
    </lineage>
</organism>
<evidence type="ECO:0000313" key="2">
    <source>
        <dbReference type="Proteomes" id="UP001162501"/>
    </source>
</evidence>
<reference evidence="1" key="1">
    <citation type="submission" date="2023-05" db="EMBL/GenBank/DDBJ databases">
        <authorList>
            <consortium name="ELIXIR-Norway"/>
        </authorList>
    </citation>
    <scope>NUCLEOTIDE SEQUENCE</scope>
</reference>
<sequence>MSKKWKEPVKVEEEGRLRGPGSSAAAASHLASGLVPDTSDTTPTLLLRPALEEADAKTGYRLTPKDPYHLIASSTLGLTFCHAVPTYSTAAMPALYLNSQGTLPPQGFRI</sequence>